<dbReference type="Proteomes" id="UP001595872">
    <property type="component" value="Unassembled WGS sequence"/>
</dbReference>
<keyword evidence="4" id="KW-0274">FAD</keyword>
<evidence type="ECO:0000256" key="4">
    <source>
        <dbReference type="ARBA" id="ARBA00022827"/>
    </source>
</evidence>
<evidence type="ECO:0000256" key="3">
    <source>
        <dbReference type="ARBA" id="ARBA00022630"/>
    </source>
</evidence>
<evidence type="ECO:0000313" key="7">
    <source>
        <dbReference type="EMBL" id="MFC4908356.1"/>
    </source>
</evidence>
<dbReference type="InterPro" id="IPR016169">
    <property type="entry name" value="FAD-bd_PCMH_sub2"/>
</dbReference>
<feature type="domain" description="FAD-binding PCMH-type" evidence="6">
    <location>
        <begin position="1"/>
        <end position="124"/>
    </location>
</feature>
<keyword evidence="5" id="KW-0560">Oxidoreductase</keyword>
<comment type="cofactor">
    <cofactor evidence="1">
        <name>FAD</name>
        <dbReference type="ChEBI" id="CHEBI:57692"/>
    </cofactor>
</comment>
<sequence>MRDRYDPDLEAWCVQAGATNWHAYSHLYPLSGKALPGGSCYSVGLGGHITGGGYGLLSRQSGLTVDYLYAVEVAVVNADRTVDLVVATRDDPDPDRRDLWWAHTGGGGGNFGVVTRFWFRDLPAPPERVLITARAWKWPDFTKESFTRLLNAYGEYFADHQDPATPAGRLFTLLTLNHRANGEIGLIAQVDADSDAEDDPGVAAMRAFLKKVDGDRVPDSHPMWSSAAEHAAIPGAYKPRLMPWLTATQALNSSGENRCGKYKSAYLRKPFTKRQITAMWDYLGNTHFENYDNKEAVIQIDSYGSAVNDPPHDTASPQRDSILKMQYQVYWQRPSDDDAGDEAKHLAWIRETYRATFAATGGVPVIGENTDGCYVNYPDTDLSDADWNTSDQSWHKLYYKDAYTRLQRVKARWDPLNIFQHAQSIRPPADI</sequence>
<dbReference type="InterPro" id="IPR016166">
    <property type="entry name" value="FAD-bd_PCMH"/>
</dbReference>
<accession>A0ABV9TW45</accession>
<organism evidence="7 8">
    <name type="scientific">Actinomadura gamaensis</name>
    <dbReference type="NCBI Taxonomy" id="1763541"/>
    <lineage>
        <taxon>Bacteria</taxon>
        <taxon>Bacillati</taxon>
        <taxon>Actinomycetota</taxon>
        <taxon>Actinomycetes</taxon>
        <taxon>Streptosporangiales</taxon>
        <taxon>Thermomonosporaceae</taxon>
        <taxon>Actinomadura</taxon>
    </lineage>
</organism>
<name>A0ABV9TW45_9ACTN</name>
<evidence type="ECO:0000259" key="6">
    <source>
        <dbReference type="PROSITE" id="PS51387"/>
    </source>
</evidence>
<gene>
    <name evidence="7" type="ORF">ACFPCY_13560</name>
</gene>
<dbReference type="SUPFAM" id="SSF56176">
    <property type="entry name" value="FAD-binding/transporter-associated domain-like"/>
    <property type="match status" value="1"/>
</dbReference>
<dbReference type="Gene3D" id="3.40.462.20">
    <property type="match status" value="1"/>
</dbReference>
<comment type="similarity">
    <text evidence="2">Belongs to the oxygen-dependent FAD-linked oxidoreductase family.</text>
</comment>
<dbReference type="InterPro" id="IPR050416">
    <property type="entry name" value="FAD-linked_Oxidoreductase"/>
</dbReference>
<evidence type="ECO:0000256" key="5">
    <source>
        <dbReference type="ARBA" id="ARBA00023002"/>
    </source>
</evidence>
<evidence type="ECO:0000256" key="2">
    <source>
        <dbReference type="ARBA" id="ARBA00005466"/>
    </source>
</evidence>
<keyword evidence="3" id="KW-0285">Flavoprotein</keyword>
<reference evidence="8" key="1">
    <citation type="journal article" date="2019" name="Int. J. Syst. Evol. Microbiol.">
        <title>The Global Catalogue of Microorganisms (GCM) 10K type strain sequencing project: providing services to taxonomists for standard genome sequencing and annotation.</title>
        <authorList>
            <consortium name="The Broad Institute Genomics Platform"/>
            <consortium name="The Broad Institute Genome Sequencing Center for Infectious Disease"/>
            <person name="Wu L."/>
            <person name="Ma J."/>
        </authorList>
    </citation>
    <scope>NUCLEOTIDE SEQUENCE [LARGE SCALE GENOMIC DNA]</scope>
    <source>
        <strain evidence="8">KLKA75</strain>
    </source>
</reference>
<protein>
    <submittedName>
        <fullName evidence="7">BBE domain-containing protein</fullName>
    </submittedName>
</protein>
<comment type="caution">
    <text evidence="7">The sequence shown here is derived from an EMBL/GenBank/DDBJ whole genome shotgun (WGS) entry which is preliminary data.</text>
</comment>
<dbReference type="PANTHER" id="PTHR42973:SF39">
    <property type="entry name" value="FAD-BINDING PCMH-TYPE DOMAIN-CONTAINING PROTEIN"/>
    <property type="match status" value="1"/>
</dbReference>
<dbReference type="PANTHER" id="PTHR42973">
    <property type="entry name" value="BINDING OXIDOREDUCTASE, PUTATIVE (AFU_ORTHOLOGUE AFUA_1G17690)-RELATED"/>
    <property type="match status" value="1"/>
</dbReference>
<evidence type="ECO:0000313" key="8">
    <source>
        <dbReference type="Proteomes" id="UP001595872"/>
    </source>
</evidence>
<dbReference type="RefSeq" id="WP_378254888.1">
    <property type="nucleotide sequence ID" value="NZ_JBHSIT010000003.1"/>
</dbReference>
<dbReference type="InterPro" id="IPR012951">
    <property type="entry name" value="BBE"/>
</dbReference>
<dbReference type="Gene3D" id="3.30.465.10">
    <property type="match status" value="1"/>
</dbReference>
<dbReference type="InterPro" id="IPR036318">
    <property type="entry name" value="FAD-bd_PCMH-like_sf"/>
</dbReference>
<proteinExistence type="inferred from homology"/>
<evidence type="ECO:0000256" key="1">
    <source>
        <dbReference type="ARBA" id="ARBA00001974"/>
    </source>
</evidence>
<dbReference type="EMBL" id="JBHSIT010000003">
    <property type="protein sequence ID" value="MFC4908356.1"/>
    <property type="molecule type" value="Genomic_DNA"/>
</dbReference>
<dbReference type="PROSITE" id="PS51387">
    <property type="entry name" value="FAD_PCMH"/>
    <property type="match status" value="1"/>
</dbReference>
<dbReference type="Pfam" id="PF08031">
    <property type="entry name" value="BBE"/>
    <property type="match status" value="1"/>
</dbReference>
<keyword evidence="8" id="KW-1185">Reference proteome</keyword>